<evidence type="ECO:0000256" key="3">
    <source>
        <dbReference type="ARBA" id="ARBA00011726"/>
    </source>
</evidence>
<comment type="subcellular location">
    <subcellularLocation>
        <location evidence="1 9">Nucleus</location>
    </subcellularLocation>
</comment>
<feature type="compositionally biased region" description="Low complexity" evidence="10">
    <location>
        <begin position="29"/>
        <end position="43"/>
    </location>
</feature>
<dbReference type="SUPFAM" id="SSF54277">
    <property type="entry name" value="CAD &amp; PB1 domains"/>
    <property type="match status" value="1"/>
</dbReference>
<dbReference type="InterPro" id="IPR044835">
    <property type="entry name" value="ARF_plant"/>
</dbReference>
<protein>
    <recommendedName>
        <fullName evidence="9">Auxin response factor</fullName>
    </recommendedName>
</protein>
<keyword evidence="5 9" id="KW-0238">DNA-binding</keyword>
<dbReference type="Gene3D" id="2.30.30.1040">
    <property type="match status" value="1"/>
</dbReference>
<evidence type="ECO:0000256" key="7">
    <source>
        <dbReference type="ARBA" id="ARBA00023242"/>
    </source>
</evidence>
<dbReference type="GO" id="GO:0009734">
    <property type="term" value="P:auxin-activated signaling pathway"/>
    <property type="evidence" value="ECO:0007669"/>
    <property type="project" value="UniProtKB-KW"/>
</dbReference>
<dbReference type="PANTHER" id="PTHR31384">
    <property type="entry name" value="AUXIN RESPONSE FACTOR 4-RELATED"/>
    <property type="match status" value="1"/>
</dbReference>
<proteinExistence type="inferred from homology"/>
<name>A0A8T0KDZ0_PHAAN</name>
<dbReference type="Pfam" id="PF06507">
    <property type="entry name" value="ARF_AD"/>
    <property type="match status" value="1"/>
</dbReference>
<dbReference type="GO" id="GO:0003677">
    <property type="term" value="F:DNA binding"/>
    <property type="evidence" value="ECO:0007669"/>
    <property type="project" value="UniProtKB-KW"/>
</dbReference>
<dbReference type="InterPro" id="IPR053793">
    <property type="entry name" value="PB1-like"/>
</dbReference>
<keyword evidence="4 9" id="KW-0805">Transcription regulation</keyword>
<feature type="domain" description="PB1" evidence="11">
    <location>
        <begin position="649"/>
        <end position="733"/>
    </location>
</feature>
<evidence type="ECO:0000256" key="9">
    <source>
        <dbReference type="RuleBase" id="RU004561"/>
    </source>
</evidence>
<reference evidence="12 13" key="1">
    <citation type="submission" date="2020-05" db="EMBL/GenBank/DDBJ databases">
        <title>Vigna angularis (adzuki bean) Var. LongXiaoDou No. 4 denovo assembly.</title>
        <authorList>
            <person name="Xiang H."/>
        </authorList>
    </citation>
    <scope>NUCLEOTIDE SEQUENCE [LARGE SCALE GENOMIC DNA]</scope>
    <source>
        <tissue evidence="12">Leaf</tissue>
    </source>
</reference>
<sequence length="777" mass="86301">MEFDLNHEVTEVEKNAFGDREREKDAGVSCWSSSTSSSSSSSSARVSSSYLELWHACAGPLTSLPKKGNVVVYFPQGHLEQVASFSPFTPMEIPSYDLQPQIFCRVVNVQLLANKENDEVYTQVTLLPQPEGELVNFLVVLNTLDSFQLEGMNSEGKELEEFGAEEEGDERSPTKSTPHMFCKTLTASDTSTHGGFSVPRRAAEDCFPPLDYKQQRPSQELVAKDLHGVEWKFRHIYRGENGELRLGIRRAVRPRNDLPESVIGSQNCYPNVLSSVANAVSTKSKFHVFYSPRESHADFVVPYQRYVKSIKNPVSIGARFKMRLEMDESQERRCNSGTMIATSDLDPYRWPKSKWRCLMVRWDEDIETNHQDRVSPWEIDPSAPLPPLSIQSSPRLKKLRTGLQVASPSQLITARGSGLVGFEESVRSPKVLQGQENAGFVSLYYGCDTVTKPLGFEMSSPSHPNLGSAEVRKATSSEISSVHPFSYAGFVETNRFPRVLQGQEICPLKSLTGKIDLNLGTWGMPNLGFNLHQATKPNFQPTLFPYGDIHQAVQPSLFCSKSTTFQRENVPFNKPSTQAGIIVNEVGQPELPNEHKLQDNLSAAAALGAANMGVPNDNNVQGKVNACKLFGFSLSGETTAQNLQNSAKRSCTKVHKQGSLVGRAIDLSRLSSYNDLLIELERLFGMEGLLKDPNNGWRILYTDSENDIMVVGDDPWHEFCDVVSKIHIYTQEEVEKMTIGIISDDTHSCLEEAPIITEASKSSSVGQPDYSPTAVRV</sequence>
<evidence type="ECO:0000256" key="4">
    <source>
        <dbReference type="ARBA" id="ARBA00023015"/>
    </source>
</evidence>
<dbReference type="AlphaFoldDB" id="A0A8T0KDZ0"/>
<comment type="caution">
    <text evidence="12">The sequence shown here is derived from an EMBL/GenBank/DDBJ whole genome shotgun (WGS) entry which is preliminary data.</text>
</comment>
<dbReference type="EMBL" id="JABFOF010000005">
    <property type="protein sequence ID" value="KAG2397618.1"/>
    <property type="molecule type" value="Genomic_DNA"/>
</dbReference>
<dbReference type="Pfam" id="PF02362">
    <property type="entry name" value="B3"/>
    <property type="match status" value="1"/>
</dbReference>
<evidence type="ECO:0000256" key="5">
    <source>
        <dbReference type="ARBA" id="ARBA00023125"/>
    </source>
</evidence>
<dbReference type="CDD" id="cd10017">
    <property type="entry name" value="B3_DNA"/>
    <property type="match status" value="1"/>
</dbReference>
<dbReference type="FunFam" id="2.30.30.1040:FF:000001">
    <property type="entry name" value="Auxin response factor"/>
    <property type="match status" value="1"/>
</dbReference>
<dbReference type="Gene3D" id="2.40.330.10">
    <property type="entry name" value="DNA-binding pseudobarrel domain"/>
    <property type="match status" value="1"/>
</dbReference>
<dbReference type="InterPro" id="IPR015300">
    <property type="entry name" value="DNA-bd_pseudobarrel_sf"/>
</dbReference>
<evidence type="ECO:0000313" key="13">
    <source>
        <dbReference type="Proteomes" id="UP000743370"/>
    </source>
</evidence>
<evidence type="ECO:0000256" key="10">
    <source>
        <dbReference type="SAM" id="MobiDB-lite"/>
    </source>
</evidence>
<dbReference type="InterPro" id="IPR033389">
    <property type="entry name" value="AUX/IAA_dom"/>
</dbReference>
<comment type="function">
    <text evidence="9">Auxin response factors (ARFs) are transcriptional factors that bind specifically to the DNA sequence 5'-TGTCTC-3' found in the auxin-responsive promoter elements (AuxREs).</text>
</comment>
<feature type="region of interest" description="Disordered" evidence="10">
    <location>
        <begin position="14"/>
        <end position="43"/>
    </location>
</feature>
<keyword evidence="7 9" id="KW-0539">Nucleus</keyword>
<comment type="subunit">
    <text evidence="3 9">Homodimers and heterodimers.</text>
</comment>
<dbReference type="InterPro" id="IPR010525">
    <property type="entry name" value="ARF_dom"/>
</dbReference>
<gene>
    <name evidence="12" type="ORF">HKW66_Vig0141460</name>
</gene>
<evidence type="ECO:0000259" key="11">
    <source>
        <dbReference type="PROSITE" id="PS51745"/>
    </source>
</evidence>
<keyword evidence="8 9" id="KW-0927">Auxin signaling pathway</keyword>
<organism evidence="12 13">
    <name type="scientific">Phaseolus angularis</name>
    <name type="common">Azuki bean</name>
    <name type="synonym">Vigna angularis</name>
    <dbReference type="NCBI Taxonomy" id="3914"/>
    <lineage>
        <taxon>Eukaryota</taxon>
        <taxon>Viridiplantae</taxon>
        <taxon>Streptophyta</taxon>
        <taxon>Embryophyta</taxon>
        <taxon>Tracheophyta</taxon>
        <taxon>Spermatophyta</taxon>
        <taxon>Magnoliopsida</taxon>
        <taxon>eudicotyledons</taxon>
        <taxon>Gunneridae</taxon>
        <taxon>Pentapetalae</taxon>
        <taxon>rosids</taxon>
        <taxon>fabids</taxon>
        <taxon>Fabales</taxon>
        <taxon>Fabaceae</taxon>
        <taxon>Papilionoideae</taxon>
        <taxon>50 kb inversion clade</taxon>
        <taxon>NPAAA clade</taxon>
        <taxon>indigoferoid/millettioid clade</taxon>
        <taxon>Phaseoleae</taxon>
        <taxon>Vigna</taxon>
    </lineage>
</organism>
<dbReference type="FunFam" id="3.10.20.90:FF:000047">
    <property type="entry name" value="Auxin response factor"/>
    <property type="match status" value="1"/>
</dbReference>
<comment type="similarity">
    <text evidence="2 9">Belongs to the ARF family.</text>
</comment>
<dbReference type="GO" id="GO:0006355">
    <property type="term" value="P:regulation of DNA-templated transcription"/>
    <property type="evidence" value="ECO:0007669"/>
    <property type="project" value="InterPro"/>
</dbReference>
<dbReference type="SUPFAM" id="SSF101936">
    <property type="entry name" value="DNA-binding pseudobarrel domain"/>
    <property type="match status" value="1"/>
</dbReference>
<evidence type="ECO:0000256" key="8">
    <source>
        <dbReference type="ARBA" id="ARBA00023294"/>
    </source>
</evidence>
<dbReference type="Gene3D" id="3.10.20.90">
    <property type="entry name" value="Phosphatidylinositol 3-kinase Catalytic Subunit, Chain A, domain 1"/>
    <property type="match status" value="1"/>
</dbReference>
<evidence type="ECO:0000313" key="12">
    <source>
        <dbReference type="EMBL" id="KAG2397618.1"/>
    </source>
</evidence>
<evidence type="ECO:0000256" key="6">
    <source>
        <dbReference type="ARBA" id="ARBA00023163"/>
    </source>
</evidence>
<dbReference type="Proteomes" id="UP000743370">
    <property type="component" value="Unassembled WGS sequence"/>
</dbReference>
<dbReference type="GO" id="GO:0005634">
    <property type="term" value="C:nucleus"/>
    <property type="evidence" value="ECO:0007669"/>
    <property type="project" value="UniProtKB-SubCell"/>
</dbReference>
<dbReference type="Pfam" id="PF02309">
    <property type="entry name" value="AUX_IAA"/>
    <property type="match status" value="1"/>
</dbReference>
<accession>A0A8T0KDZ0</accession>
<evidence type="ECO:0000256" key="2">
    <source>
        <dbReference type="ARBA" id="ARBA00007853"/>
    </source>
</evidence>
<dbReference type="InterPro" id="IPR003340">
    <property type="entry name" value="B3_DNA-bd"/>
</dbReference>
<dbReference type="PANTHER" id="PTHR31384:SF102">
    <property type="entry name" value="AUXIN RESPONSE FACTOR 4"/>
    <property type="match status" value="1"/>
</dbReference>
<keyword evidence="6 9" id="KW-0804">Transcription</keyword>
<feature type="compositionally biased region" description="Basic and acidic residues" evidence="10">
    <location>
        <begin position="14"/>
        <end position="26"/>
    </location>
</feature>
<dbReference type="PROSITE" id="PS51745">
    <property type="entry name" value="PB1"/>
    <property type="match status" value="1"/>
</dbReference>
<evidence type="ECO:0000256" key="1">
    <source>
        <dbReference type="ARBA" id="ARBA00004123"/>
    </source>
</evidence>